<feature type="region of interest" description="Disordered" evidence="1">
    <location>
        <begin position="262"/>
        <end position="287"/>
    </location>
</feature>
<feature type="compositionally biased region" description="Low complexity" evidence="1">
    <location>
        <begin position="129"/>
        <end position="142"/>
    </location>
</feature>
<protein>
    <submittedName>
        <fullName evidence="2">Uncharacterized protein</fullName>
    </submittedName>
</protein>
<dbReference type="EMBL" id="JADNRY010000272">
    <property type="protein sequence ID" value="KAF9059899.1"/>
    <property type="molecule type" value="Genomic_DNA"/>
</dbReference>
<name>A0A9P5TZ49_9AGAR</name>
<feature type="compositionally biased region" description="Polar residues" evidence="1">
    <location>
        <begin position="91"/>
        <end position="102"/>
    </location>
</feature>
<evidence type="ECO:0000256" key="1">
    <source>
        <dbReference type="SAM" id="MobiDB-lite"/>
    </source>
</evidence>
<organism evidence="2 3">
    <name type="scientific">Rhodocollybia butyracea</name>
    <dbReference type="NCBI Taxonomy" id="206335"/>
    <lineage>
        <taxon>Eukaryota</taxon>
        <taxon>Fungi</taxon>
        <taxon>Dikarya</taxon>
        <taxon>Basidiomycota</taxon>
        <taxon>Agaricomycotina</taxon>
        <taxon>Agaricomycetes</taxon>
        <taxon>Agaricomycetidae</taxon>
        <taxon>Agaricales</taxon>
        <taxon>Marasmiineae</taxon>
        <taxon>Omphalotaceae</taxon>
        <taxon>Rhodocollybia</taxon>
    </lineage>
</organism>
<accession>A0A9P5TZ49</accession>
<feature type="region of interest" description="Disordered" evidence="1">
    <location>
        <begin position="70"/>
        <end position="186"/>
    </location>
</feature>
<feature type="compositionally biased region" description="Basic and acidic residues" evidence="1">
    <location>
        <begin position="266"/>
        <end position="287"/>
    </location>
</feature>
<dbReference type="Proteomes" id="UP000772434">
    <property type="component" value="Unassembled WGS sequence"/>
</dbReference>
<evidence type="ECO:0000313" key="2">
    <source>
        <dbReference type="EMBL" id="KAF9059899.1"/>
    </source>
</evidence>
<sequence length="287" mass="31870">MAGTSSFEDKVGVGAVSNYLDTVMDPVSKAELNTTGQRVRRRHELRRRCRSADQQQVEAIRLLSQRWNNLRCRNGRPPSNSAPSPEGSASRLYTTKSTTNFRIPTPFPSPRLRSGSPVSFADKRAQFASSSVPPSSPCPVDSPSDHEATAETFTNEEAMDKAAPRQKKKKMGAVASVEQEHADQDSMPLVRKSIKKTKQKASAPAPAAAVEQRLRKPNQRAMRTRTLCLFTRTTTNMKGTNFRDRSSEIDLDIAEDAHIGIVLQEPRGDEQLDDSRQSEERSRTSES</sequence>
<comment type="caution">
    <text evidence="2">The sequence shown here is derived from an EMBL/GenBank/DDBJ whole genome shotgun (WGS) entry which is preliminary data.</text>
</comment>
<keyword evidence="3" id="KW-1185">Reference proteome</keyword>
<evidence type="ECO:0000313" key="3">
    <source>
        <dbReference type="Proteomes" id="UP000772434"/>
    </source>
</evidence>
<gene>
    <name evidence="2" type="ORF">BDP27DRAFT_1430732</name>
</gene>
<reference evidence="2" key="1">
    <citation type="submission" date="2020-11" db="EMBL/GenBank/DDBJ databases">
        <authorList>
            <consortium name="DOE Joint Genome Institute"/>
            <person name="Ahrendt S."/>
            <person name="Riley R."/>
            <person name="Andreopoulos W."/>
            <person name="Labutti K."/>
            <person name="Pangilinan J."/>
            <person name="Ruiz-Duenas F.J."/>
            <person name="Barrasa J.M."/>
            <person name="Sanchez-Garcia M."/>
            <person name="Camarero S."/>
            <person name="Miyauchi S."/>
            <person name="Serrano A."/>
            <person name="Linde D."/>
            <person name="Babiker R."/>
            <person name="Drula E."/>
            <person name="Ayuso-Fernandez I."/>
            <person name="Pacheco R."/>
            <person name="Padilla G."/>
            <person name="Ferreira P."/>
            <person name="Barriuso J."/>
            <person name="Kellner H."/>
            <person name="Castanera R."/>
            <person name="Alfaro M."/>
            <person name="Ramirez L."/>
            <person name="Pisabarro A.G."/>
            <person name="Kuo A."/>
            <person name="Tritt A."/>
            <person name="Lipzen A."/>
            <person name="He G."/>
            <person name="Yan M."/>
            <person name="Ng V."/>
            <person name="Cullen D."/>
            <person name="Martin F."/>
            <person name="Rosso M.-N."/>
            <person name="Henrissat B."/>
            <person name="Hibbett D."/>
            <person name="Martinez A.T."/>
            <person name="Grigoriev I.V."/>
        </authorList>
    </citation>
    <scope>NUCLEOTIDE SEQUENCE</scope>
    <source>
        <strain evidence="2">AH 40177</strain>
    </source>
</reference>
<proteinExistence type="predicted"/>
<dbReference type="AlphaFoldDB" id="A0A9P5TZ49"/>